<dbReference type="PANTHER" id="PTHR10666">
    <property type="entry name" value="UBIQUITIN"/>
    <property type="match status" value="1"/>
</dbReference>
<gene>
    <name evidence="2" type="ORF">TVAG_384600</name>
</gene>
<dbReference type="SMART" id="SM00213">
    <property type="entry name" value="UBQ"/>
    <property type="match status" value="2"/>
</dbReference>
<dbReference type="InParanoid" id="A2FUC8"/>
<feature type="domain" description="Ubiquitin-like" evidence="1">
    <location>
        <begin position="159"/>
        <end position="234"/>
    </location>
</feature>
<feature type="domain" description="Ubiquitin-like" evidence="1">
    <location>
        <begin position="78"/>
        <end position="147"/>
    </location>
</feature>
<dbReference type="VEuPathDB" id="TrichDB:TVAG_384600"/>
<dbReference type="GO" id="GO:0005737">
    <property type="term" value="C:cytoplasm"/>
    <property type="evidence" value="ECO:0000318"/>
    <property type="project" value="GO_Central"/>
</dbReference>
<dbReference type="VEuPathDB" id="TrichDB:TVAGG3_0534490"/>
<keyword evidence="3" id="KW-1185">Reference proteome</keyword>
<dbReference type="InterPro" id="IPR050158">
    <property type="entry name" value="Ubiquitin_ubiquitin-like"/>
</dbReference>
<dbReference type="InterPro" id="IPR000626">
    <property type="entry name" value="Ubiquitin-like_dom"/>
</dbReference>
<dbReference type="EMBL" id="DS114032">
    <property type="protein sequence ID" value="EAX91480.1"/>
    <property type="molecule type" value="Genomic_DNA"/>
</dbReference>
<dbReference type="PRINTS" id="PR00348">
    <property type="entry name" value="UBIQUITIN"/>
</dbReference>
<evidence type="ECO:0000259" key="1">
    <source>
        <dbReference type="PROSITE" id="PS50053"/>
    </source>
</evidence>
<dbReference type="STRING" id="5722.A2FUC8"/>
<dbReference type="SMR" id="A2FUC8"/>
<proteinExistence type="predicted"/>
<dbReference type="OrthoDB" id="428577at2759"/>
<dbReference type="AlphaFoldDB" id="A2FUC8"/>
<dbReference type="GO" id="GO:0005634">
    <property type="term" value="C:nucleus"/>
    <property type="evidence" value="ECO:0000318"/>
    <property type="project" value="GO_Central"/>
</dbReference>
<dbReference type="FunFam" id="3.10.20.90:FF:000222">
    <property type="entry name" value="Polyubiquitin 5"/>
    <property type="match status" value="1"/>
</dbReference>
<dbReference type="CDD" id="cd17039">
    <property type="entry name" value="Ubl_ubiquitin_like"/>
    <property type="match status" value="1"/>
</dbReference>
<dbReference type="GO" id="GO:0019941">
    <property type="term" value="P:modification-dependent protein catabolic process"/>
    <property type="evidence" value="ECO:0000318"/>
    <property type="project" value="GO_Central"/>
</dbReference>
<reference evidence="2" key="2">
    <citation type="journal article" date="2007" name="Science">
        <title>Draft genome sequence of the sexually transmitted pathogen Trichomonas vaginalis.</title>
        <authorList>
            <person name="Carlton J.M."/>
            <person name="Hirt R.P."/>
            <person name="Silva J.C."/>
            <person name="Delcher A.L."/>
            <person name="Schatz M."/>
            <person name="Zhao Q."/>
            <person name="Wortman J.R."/>
            <person name="Bidwell S.L."/>
            <person name="Alsmark U.C.M."/>
            <person name="Besteiro S."/>
            <person name="Sicheritz-Ponten T."/>
            <person name="Noel C.J."/>
            <person name="Dacks J.B."/>
            <person name="Foster P.G."/>
            <person name="Simillion C."/>
            <person name="Van de Peer Y."/>
            <person name="Miranda-Saavedra D."/>
            <person name="Barton G.J."/>
            <person name="Westrop G.D."/>
            <person name="Mueller S."/>
            <person name="Dessi D."/>
            <person name="Fiori P.L."/>
            <person name="Ren Q."/>
            <person name="Paulsen I."/>
            <person name="Zhang H."/>
            <person name="Bastida-Corcuera F.D."/>
            <person name="Simoes-Barbosa A."/>
            <person name="Brown M.T."/>
            <person name="Hayes R.D."/>
            <person name="Mukherjee M."/>
            <person name="Okumura C.Y."/>
            <person name="Schneider R."/>
            <person name="Smith A.J."/>
            <person name="Vanacova S."/>
            <person name="Villalvazo M."/>
            <person name="Haas B.J."/>
            <person name="Pertea M."/>
            <person name="Feldblyum T.V."/>
            <person name="Utterback T.R."/>
            <person name="Shu C.L."/>
            <person name="Osoegawa K."/>
            <person name="de Jong P.J."/>
            <person name="Hrdy I."/>
            <person name="Horvathova L."/>
            <person name="Zubacova Z."/>
            <person name="Dolezal P."/>
            <person name="Malik S.B."/>
            <person name="Logsdon J.M. Jr."/>
            <person name="Henze K."/>
            <person name="Gupta A."/>
            <person name="Wang C.C."/>
            <person name="Dunne R.L."/>
            <person name="Upcroft J.A."/>
            <person name="Upcroft P."/>
            <person name="White O."/>
            <person name="Salzberg S.L."/>
            <person name="Tang P."/>
            <person name="Chiu C.-H."/>
            <person name="Lee Y.-S."/>
            <person name="Embley T.M."/>
            <person name="Coombs G.H."/>
            <person name="Mottram J.C."/>
            <person name="Tachezy J."/>
            <person name="Fraser-Liggett C.M."/>
            <person name="Johnson P.J."/>
        </authorList>
    </citation>
    <scope>NUCLEOTIDE SEQUENCE [LARGE SCALE GENOMIC DNA]</scope>
    <source>
        <strain evidence="2">G3</strain>
    </source>
</reference>
<organism evidence="2 3">
    <name type="scientific">Trichomonas vaginalis (strain ATCC PRA-98 / G3)</name>
    <dbReference type="NCBI Taxonomy" id="412133"/>
    <lineage>
        <taxon>Eukaryota</taxon>
        <taxon>Metamonada</taxon>
        <taxon>Parabasalia</taxon>
        <taxon>Trichomonadida</taxon>
        <taxon>Trichomonadidae</taxon>
        <taxon>Trichomonas</taxon>
    </lineage>
</organism>
<dbReference type="Pfam" id="PF00240">
    <property type="entry name" value="ubiquitin"/>
    <property type="match status" value="2"/>
</dbReference>
<dbReference type="GO" id="GO:0031625">
    <property type="term" value="F:ubiquitin protein ligase binding"/>
    <property type="evidence" value="ECO:0000318"/>
    <property type="project" value="GO_Central"/>
</dbReference>
<dbReference type="Proteomes" id="UP000001542">
    <property type="component" value="Unassembled WGS sequence"/>
</dbReference>
<evidence type="ECO:0000313" key="2">
    <source>
        <dbReference type="EMBL" id="EAX91480.1"/>
    </source>
</evidence>
<dbReference type="SUPFAM" id="SSF54236">
    <property type="entry name" value="Ubiquitin-like"/>
    <property type="match status" value="2"/>
</dbReference>
<dbReference type="GO" id="GO:0031386">
    <property type="term" value="F:protein tag activity"/>
    <property type="evidence" value="ECO:0000318"/>
    <property type="project" value="GO_Central"/>
</dbReference>
<protein>
    <submittedName>
        <fullName evidence="2">Ubiquitin family protein</fullName>
    </submittedName>
</protein>
<dbReference type="PROSITE" id="PS50053">
    <property type="entry name" value="UBIQUITIN_2"/>
    <property type="match status" value="2"/>
</dbReference>
<name>A2FUC8_TRIV3</name>
<evidence type="ECO:0000313" key="3">
    <source>
        <dbReference type="Proteomes" id="UP000001542"/>
    </source>
</evidence>
<dbReference type="RefSeq" id="XP_001304410.1">
    <property type="nucleotide sequence ID" value="XM_001304409.1"/>
</dbReference>
<dbReference type="eggNOG" id="KOG0001">
    <property type="taxonomic scope" value="Eukaryota"/>
</dbReference>
<sequence>MLDKVKLNPSQYSAFLLNLSNRFGRDDMLYILNHARTTEFKNRTEARIVSDTISTILGINTIQNLFSYYMETSKDLEYKIRFRITEEKYHNFIIKPETTALDLKRMISKELGIDLSQKDIYFAGHILRDEKNLTKKGVKPGSWLDLIEYLINPTNSKICHIFIKTLTGRHITLKVRLCIDILGVKRLIHGVEGIPPDQQRLIFAGKQLEDGNALEDYSIQQDSTLHLVLRLRGGKPVIYLYPEEETDVKVSIDTKDVEFPFVYPSFDHDHTWEVRAFPNGDIVHKDRHYPSLFWETLFYPTFDSDEGFVIEGRNVVSFFEEKLRQINLSDHEIFDFVTFWCPKLVDMKYIKITFHFSDYSEQFPLSISPAPKNINRLFFCATPLSSPIDIPAPTLPVFARDGFTVIEWGGTIVSEDDRAILK</sequence>
<reference evidence="2" key="1">
    <citation type="submission" date="2006-10" db="EMBL/GenBank/DDBJ databases">
        <authorList>
            <person name="Amadeo P."/>
            <person name="Zhao Q."/>
            <person name="Wortman J."/>
            <person name="Fraser-Liggett C."/>
            <person name="Carlton J."/>
        </authorList>
    </citation>
    <scope>NUCLEOTIDE SEQUENCE</scope>
    <source>
        <strain evidence="2">G3</strain>
    </source>
</reference>
<accession>A2FUC8</accession>
<dbReference type="KEGG" id="tva:4749176"/>
<dbReference type="InterPro" id="IPR019956">
    <property type="entry name" value="Ubiquitin_dom"/>
</dbReference>
<dbReference type="Gene3D" id="3.10.20.90">
    <property type="entry name" value="Phosphatidylinositol 3-kinase Catalytic Subunit, Chain A, domain 1"/>
    <property type="match status" value="2"/>
</dbReference>
<dbReference type="GO" id="GO:0016567">
    <property type="term" value="P:protein ubiquitination"/>
    <property type="evidence" value="ECO:0000318"/>
    <property type="project" value="GO_Central"/>
</dbReference>
<dbReference type="InterPro" id="IPR029071">
    <property type="entry name" value="Ubiquitin-like_domsf"/>
</dbReference>